<proteinExistence type="predicted"/>
<gene>
    <name evidence="2" type="ORF">GMARGA_LOCUS14446</name>
</gene>
<protein>
    <submittedName>
        <fullName evidence="2">40209_t:CDS:1</fullName>
    </submittedName>
</protein>
<evidence type="ECO:0000256" key="1">
    <source>
        <dbReference type="SAM" id="MobiDB-lite"/>
    </source>
</evidence>
<feature type="compositionally biased region" description="Acidic residues" evidence="1">
    <location>
        <begin position="228"/>
        <end position="239"/>
    </location>
</feature>
<accession>A0ABN7V5F5</accession>
<dbReference type="Proteomes" id="UP000789901">
    <property type="component" value="Unassembled WGS sequence"/>
</dbReference>
<comment type="caution">
    <text evidence="2">The sequence shown here is derived from an EMBL/GenBank/DDBJ whole genome shotgun (WGS) entry which is preliminary data.</text>
</comment>
<name>A0ABN7V5F5_GIGMA</name>
<reference evidence="2 3" key="1">
    <citation type="submission" date="2021-06" db="EMBL/GenBank/DDBJ databases">
        <authorList>
            <person name="Kallberg Y."/>
            <person name="Tangrot J."/>
            <person name="Rosling A."/>
        </authorList>
    </citation>
    <scope>NUCLEOTIDE SEQUENCE [LARGE SCALE GENOMIC DNA]</scope>
    <source>
        <strain evidence="2 3">120-4 pot B 10/14</strain>
    </source>
</reference>
<organism evidence="2 3">
    <name type="scientific">Gigaspora margarita</name>
    <dbReference type="NCBI Taxonomy" id="4874"/>
    <lineage>
        <taxon>Eukaryota</taxon>
        <taxon>Fungi</taxon>
        <taxon>Fungi incertae sedis</taxon>
        <taxon>Mucoromycota</taxon>
        <taxon>Glomeromycotina</taxon>
        <taxon>Glomeromycetes</taxon>
        <taxon>Diversisporales</taxon>
        <taxon>Gigasporaceae</taxon>
        <taxon>Gigaspora</taxon>
    </lineage>
</organism>
<dbReference type="EMBL" id="CAJVQB010009577">
    <property type="protein sequence ID" value="CAG8731534.1"/>
    <property type="molecule type" value="Genomic_DNA"/>
</dbReference>
<evidence type="ECO:0000313" key="2">
    <source>
        <dbReference type="EMBL" id="CAG8731534.1"/>
    </source>
</evidence>
<sequence>MKKGEEISNYPKEPNIKWKEDKRSFYYNIIKEGTYSQKSILYKMLSPASYPISHDYIVQTTWGRGKNKCTIQCSINYIDYKPVYQVVFGINFCEQVISYKSPSNAALLYHQQTKPEIKTQTSNVLLFANKASNSTLSKRARNIGKTMLNDFTNISKQYYNHMDDPILEELQFSVNNHKYKIEYDDESLITKKQKCEAIVKTVDQEQIAQHAYRSLANIKNELPRQDENNDPEIDSDDENSNVSDPKITSKVISSIGKGTQRSIKDILKFIVPDLVKKEILNS</sequence>
<keyword evidence="3" id="KW-1185">Reference proteome</keyword>
<evidence type="ECO:0000313" key="3">
    <source>
        <dbReference type="Proteomes" id="UP000789901"/>
    </source>
</evidence>
<feature type="region of interest" description="Disordered" evidence="1">
    <location>
        <begin position="218"/>
        <end position="248"/>
    </location>
</feature>